<dbReference type="Pfam" id="PF13714">
    <property type="entry name" value="PEP_mutase"/>
    <property type="match status" value="1"/>
</dbReference>
<gene>
    <name evidence="2" type="ORF">KDK95_14865</name>
</gene>
<dbReference type="InterPro" id="IPR015813">
    <property type="entry name" value="Pyrv/PenolPyrv_kinase-like_dom"/>
</dbReference>
<feature type="region of interest" description="Disordered" evidence="1">
    <location>
        <begin position="245"/>
        <end position="268"/>
    </location>
</feature>
<comment type="caution">
    <text evidence="2">The sequence shown here is derived from an EMBL/GenBank/DDBJ whole genome shotgun (WGS) entry which is preliminary data.</text>
</comment>
<dbReference type="PANTHER" id="PTHR42905">
    <property type="entry name" value="PHOSPHOENOLPYRUVATE CARBOXYLASE"/>
    <property type="match status" value="1"/>
</dbReference>
<keyword evidence="2" id="KW-0456">Lyase</keyword>
<dbReference type="InterPro" id="IPR040442">
    <property type="entry name" value="Pyrv_kinase-like_dom_sf"/>
</dbReference>
<name>A0A941EAG5_9ACTN</name>
<proteinExistence type="predicted"/>
<dbReference type="RefSeq" id="WP_212518739.1">
    <property type="nucleotide sequence ID" value="NZ_JAGSOH010000038.1"/>
</dbReference>
<evidence type="ECO:0000313" key="2">
    <source>
        <dbReference type="EMBL" id="MBR7827597.1"/>
    </source>
</evidence>
<dbReference type="AlphaFoldDB" id="A0A941EAG5"/>
<dbReference type="GO" id="GO:0016829">
    <property type="term" value="F:lyase activity"/>
    <property type="evidence" value="ECO:0007669"/>
    <property type="project" value="UniProtKB-KW"/>
</dbReference>
<dbReference type="Gene3D" id="3.20.20.60">
    <property type="entry name" value="Phosphoenolpyruvate-binding domains"/>
    <property type="match status" value="1"/>
</dbReference>
<accession>A0A941EAG5</accession>
<evidence type="ECO:0000256" key="1">
    <source>
        <dbReference type="SAM" id="MobiDB-lite"/>
    </source>
</evidence>
<reference evidence="2" key="1">
    <citation type="submission" date="2021-04" db="EMBL/GenBank/DDBJ databases">
        <title>Genome based classification of Actinospica acidithermotolerans sp. nov., an actinobacterium isolated from an Indonesian hot spring.</title>
        <authorList>
            <person name="Kusuma A.B."/>
            <person name="Putra K.E."/>
            <person name="Nafisah S."/>
            <person name="Loh J."/>
            <person name="Nouioui I."/>
            <person name="Goodfellow M."/>
        </authorList>
    </citation>
    <scope>NUCLEOTIDE SEQUENCE</scope>
    <source>
        <strain evidence="2">MGRD01-02</strain>
    </source>
</reference>
<dbReference type="InterPro" id="IPR039556">
    <property type="entry name" value="ICL/PEPM"/>
</dbReference>
<dbReference type="Proteomes" id="UP000676325">
    <property type="component" value="Unassembled WGS sequence"/>
</dbReference>
<keyword evidence="3" id="KW-1185">Reference proteome</keyword>
<protein>
    <submittedName>
        <fullName evidence="2">Isocitrate lyase/phosphoenolpyruvate mutase family protein</fullName>
    </submittedName>
</protein>
<dbReference type="PANTHER" id="PTHR42905:SF16">
    <property type="entry name" value="CARBOXYPHOSPHONOENOLPYRUVATE PHOSPHONOMUTASE-LIKE PROTEIN (AFU_ORTHOLOGUE AFUA_5G07230)"/>
    <property type="match status" value="1"/>
</dbReference>
<dbReference type="SUPFAM" id="SSF51621">
    <property type="entry name" value="Phosphoenolpyruvate/pyruvate domain"/>
    <property type="match status" value="1"/>
</dbReference>
<evidence type="ECO:0000313" key="3">
    <source>
        <dbReference type="Proteomes" id="UP000676325"/>
    </source>
</evidence>
<dbReference type="CDD" id="cd00377">
    <property type="entry name" value="ICL_PEPM"/>
    <property type="match status" value="1"/>
</dbReference>
<dbReference type="EMBL" id="JAGSOH010000038">
    <property type="protein sequence ID" value="MBR7827597.1"/>
    <property type="molecule type" value="Genomic_DNA"/>
</dbReference>
<organism evidence="2 3">
    <name type="scientific">Actinospica acidithermotolerans</name>
    <dbReference type="NCBI Taxonomy" id="2828514"/>
    <lineage>
        <taxon>Bacteria</taxon>
        <taxon>Bacillati</taxon>
        <taxon>Actinomycetota</taxon>
        <taxon>Actinomycetes</taxon>
        <taxon>Catenulisporales</taxon>
        <taxon>Actinospicaceae</taxon>
        <taxon>Actinospica</taxon>
    </lineage>
</organism>
<sequence length="268" mass="28052">MSETEFAALHRRAEPLLLPNAWDHASAALLADAGFRAVATTSLGVAAAAGRPDGARTTRDETLRVAKILGADRRYLLSIDAEDGYSDDPAEVAAYARELAAAGAVGLNLEDGRPDGTLTDPALHAAKIAAVKTAVPELFVNARTDTHWLDRRREETLPRLTAYRDAGADGVFVPGISDPAEISELVKAIALPLNVLYRPGGLSITELGDIGVRRISLGSLLYRVALGAALHVAGEIAEGRPAGPAELHAPSYADVQQLSAPPDSGSDV</sequence>